<evidence type="ECO:0000313" key="2">
    <source>
        <dbReference type="EMBL" id="TFV51294.1"/>
    </source>
</evidence>
<dbReference type="InterPro" id="IPR008928">
    <property type="entry name" value="6-hairpin_glycosidase_sf"/>
</dbReference>
<dbReference type="GO" id="GO:0016787">
    <property type="term" value="F:hydrolase activity"/>
    <property type="evidence" value="ECO:0007669"/>
    <property type="project" value="UniProtKB-KW"/>
</dbReference>
<sequence length="343" mass="37909">MSSEFDGLIGRVSRYIIDHPDDRDWWERGPALVGLQRFEDPEANRVVERWIDRAVARQSSAGYLANDERDYLGSGHVRVFTPSPANASSFGVALLNVYRRTREQRLLDAALLHAEALLAAKRTRDGGIVARLEAPELWIDFAYLMAPFLTLLGCVTGRAEFLDEGARQIEVMAKHLVDPHQNLARHVWCETPDHYPQSTFWARGNGWLVAGLVDVIEMKPDHAAADRLCELLRRVLTSLHERQDRSGYLRHVLDDPFAPFESSGTLQYAYAAAAAARLGLVESGFRDSAIRAFRVVADSVGADGGVPAVALPPGGPGVPFGKAPFAQGFLLLAAFELQAELRR</sequence>
<dbReference type="Gene3D" id="1.50.10.10">
    <property type="match status" value="1"/>
</dbReference>
<evidence type="ECO:0000313" key="3">
    <source>
        <dbReference type="Proteomes" id="UP000297966"/>
    </source>
</evidence>
<dbReference type="Pfam" id="PF07470">
    <property type="entry name" value="Glyco_hydro_88"/>
    <property type="match status" value="1"/>
</dbReference>
<dbReference type="GO" id="GO:0005975">
    <property type="term" value="P:carbohydrate metabolic process"/>
    <property type="evidence" value="ECO:0007669"/>
    <property type="project" value="InterPro"/>
</dbReference>
<dbReference type="AlphaFoldDB" id="A0A4Y9M7U1"/>
<gene>
    <name evidence="2" type="ORF">E4K65_04300</name>
</gene>
<dbReference type="Proteomes" id="UP000297966">
    <property type="component" value="Unassembled WGS sequence"/>
</dbReference>
<comment type="caution">
    <text evidence="2">The sequence shown here is derived from an EMBL/GenBank/DDBJ whole genome shotgun (WGS) entry which is preliminary data.</text>
</comment>
<dbReference type="InterPro" id="IPR012341">
    <property type="entry name" value="6hp_glycosidase-like_sf"/>
</dbReference>
<keyword evidence="1 2" id="KW-0378">Hydrolase</keyword>
<protein>
    <submittedName>
        <fullName evidence="2">Glycosyl hydrolase</fullName>
    </submittedName>
</protein>
<organism evidence="2 3">
    <name type="scientific">Bradyrhizobium niftali</name>
    <dbReference type="NCBI Taxonomy" id="2560055"/>
    <lineage>
        <taxon>Bacteria</taxon>
        <taxon>Pseudomonadati</taxon>
        <taxon>Pseudomonadota</taxon>
        <taxon>Alphaproteobacteria</taxon>
        <taxon>Hyphomicrobiales</taxon>
        <taxon>Nitrobacteraceae</taxon>
        <taxon>Bradyrhizobium</taxon>
    </lineage>
</organism>
<dbReference type="PANTHER" id="PTHR33886">
    <property type="entry name" value="UNSATURATED RHAMNOGALACTURONAN HYDROLASE (EUROFUNG)"/>
    <property type="match status" value="1"/>
</dbReference>
<reference evidence="2 3" key="1">
    <citation type="submission" date="2019-03" db="EMBL/GenBank/DDBJ databases">
        <title>Bradyrhizobium diversity isolated from nodules of Chamaecrista fasciculata.</title>
        <authorList>
            <person name="Klepa M.S."/>
            <person name="Urquiaga M.O."/>
            <person name="Hungria M."/>
            <person name="Delamuta J.R."/>
        </authorList>
    </citation>
    <scope>NUCLEOTIDE SEQUENCE [LARGE SCALE GENOMIC DNA]</scope>
    <source>
        <strain evidence="2 3">CNPSo 3448</strain>
    </source>
</reference>
<dbReference type="OrthoDB" id="9812931at2"/>
<dbReference type="PANTHER" id="PTHR33886:SF8">
    <property type="entry name" value="UNSATURATED RHAMNOGALACTURONAN HYDROLASE (EUROFUNG)"/>
    <property type="match status" value="1"/>
</dbReference>
<proteinExistence type="predicted"/>
<dbReference type="EMBL" id="SPQT01000001">
    <property type="protein sequence ID" value="TFV51294.1"/>
    <property type="molecule type" value="Genomic_DNA"/>
</dbReference>
<dbReference type="InterPro" id="IPR052043">
    <property type="entry name" value="PolySaccharide_Degr_Enz"/>
</dbReference>
<evidence type="ECO:0000256" key="1">
    <source>
        <dbReference type="ARBA" id="ARBA00022801"/>
    </source>
</evidence>
<accession>A0A4Y9M7U1</accession>
<keyword evidence="3" id="KW-1185">Reference proteome</keyword>
<dbReference type="InterPro" id="IPR010905">
    <property type="entry name" value="Glyco_hydro_88"/>
</dbReference>
<dbReference type="SUPFAM" id="SSF48208">
    <property type="entry name" value="Six-hairpin glycosidases"/>
    <property type="match status" value="1"/>
</dbReference>
<dbReference type="RefSeq" id="WP_135173036.1">
    <property type="nucleotide sequence ID" value="NZ_SPQT01000001.1"/>
</dbReference>
<name>A0A4Y9M7U1_9BRAD</name>